<gene>
    <name evidence="1" type="ORF">C0V70_10960</name>
</gene>
<sequence length="489" mass="56494">MKTKNLLLALSLLVGTNVFAADIEGKDPFSLRMQKPHDVVLLNHGLASLEERLQMIERAEKYIDVEYFIYRTDKSAKLFTQALVKKAREGVKVRMLLDWFMVKSDLSPFYAHELEKEGIEVKYFNTTSTLNLFSGQYRNHRKLILVDGKEVITGGRNIGDEYFDLHEEYNFLDREMHIEGDMVAAIQKTFDETFAAKKSERVARDRMPEIDDAKYRRGDNDDTAGYEYDLKKWKEKVKLAQDFVNAPMDEKREQEIRAKGQDELNKEYRGSCNEITFMSEYPNIGTKNRKENRVIKHNLFERIAKSEKSILIDSPYFIVNKELSESLDKALANKVEIKLLTNSLNSTDAIYVYANFDSNVRTWLNKGLDSYIFKGTRPETYEVLENESGKARFGVHAKTFIFDDKNVIIGTYNVDPRSANYNSEMVVACENSPELAAEVKKDIDSRLAGSIHLDSEKTIADAEFYQTSFGKKLLYYFTKIPANIFDYLL</sequence>
<accession>A0A2K9NSV8</accession>
<dbReference type="AlphaFoldDB" id="A0A2K9NSV8"/>
<dbReference type="GO" id="GO:0032049">
    <property type="term" value="P:cardiolipin biosynthetic process"/>
    <property type="evidence" value="ECO:0007669"/>
    <property type="project" value="UniProtKB-ARBA"/>
</dbReference>
<dbReference type="RefSeq" id="WP_102243902.1">
    <property type="nucleotide sequence ID" value="NZ_CP025704.1"/>
</dbReference>
<proteinExistence type="predicted"/>
<dbReference type="OrthoDB" id="9814092at2"/>
<reference evidence="1 2" key="1">
    <citation type="submission" date="2018-01" db="EMBL/GenBank/DDBJ databases">
        <title>Complete genome sequence of Bacteriovorax stolpii DSM12778.</title>
        <authorList>
            <person name="Tang B."/>
            <person name="Chang J."/>
        </authorList>
    </citation>
    <scope>NUCLEOTIDE SEQUENCE [LARGE SCALE GENOMIC DNA]</scope>
    <source>
        <strain evidence="1 2">DSM 12778</strain>
    </source>
</reference>
<dbReference type="KEGG" id="bsto:C0V70_10960"/>
<organism evidence="1 2">
    <name type="scientific">Bacteriovorax stolpii</name>
    <name type="common">Bdellovibrio stolpii</name>
    <dbReference type="NCBI Taxonomy" id="960"/>
    <lineage>
        <taxon>Bacteria</taxon>
        <taxon>Pseudomonadati</taxon>
        <taxon>Bdellovibrionota</taxon>
        <taxon>Bacteriovoracia</taxon>
        <taxon>Bacteriovoracales</taxon>
        <taxon>Bacteriovoracaceae</taxon>
        <taxon>Bacteriovorax</taxon>
    </lineage>
</organism>
<dbReference type="Gene3D" id="3.30.870.10">
    <property type="entry name" value="Endonuclease Chain A"/>
    <property type="match status" value="2"/>
</dbReference>
<dbReference type="CDD" id="cd09111">
    <property type="entry name" value="PLDc_ymdC_like_1"/>
    <property type="match status" value="1"/>
</dbReference>
<dbReference type="SUPFAM" id="SSF56024">
    <property type="entry name" value="Phospholipase D/nuclease"/>
    <property type="match status" value="2"/>
</dbReference>
<dbReference type="PANTHER" id="PTHR21248">
    <property type="entry name" value="CARDIOLIPIN SYNTHASE"/>
    <property type="match status" value="1"/>
</dbReference>
<evidence type="ECO:0000313" key="2">
    <source>
        <dbReference type="Proteomes" id="UP000235584"/>
    </source>
</evidence>
<dbReference type="Proteomes" id="UP000235584">
    <property type="component" value="Chromosome"/>
</dbReference>
<protein>
    <submittedName>
        <fullName evidence="1">Uncharacterized protein</fullName>
    </submittedName>
</protein>
<dbReference type="InterPro" id="IPR025202">
    <property type="entry name" value="PLD-like_dom"/>
</dbReference>
<dbReference type="PANTHER" id="PTHR21248:SF12">
    <property type="entry name" value="CARDIOLIPIN SYNTHASE C"/>
    <property type="match status" value="1"/>
</dbReference>
<dbReference type="InterPro" id="IPR001736">
    <property type="entry name" value="PLipase_D/transphosphatidylase"/>
</dbReference>
<name>A0A2K9NSV8_BACTC</name>
<dbReference type="PROSITE" id="PS50035">
    <property type="entry name" value="PLD"/>
    <property type="match status" value="2"/>
</dbReference>
<dbReference type="Pfam" id="PF13091">
    <property type="entry name" value="PLDc_2"/>
    <property type="match status" value="2"/>
</dbReference>
<dbReference type="EMBL" id="CP025704">
    <property type="protein sequence ID" value="AUN98611.1"/>
    <property type="molecule type" value="Genomic_DNA"/>
</dbReference>
<dbReference type="GO" id="GO:0030572">
    <property type="term" value="F:phosphatidyltransferase activity"/>
    <property type="evidence" value="ECO:0007669"/>
    <property type="project" value="UniProtKB-ARBA"/>
</dbReference>
<evidence type="ECO:0000313" key="1">
    <source>
        <dbReference type="EMBL" id="AUN98611.1"/>
    </source>
</evidence>
<dbReference type="SMART" id="SM00155">
    <property type="entry name" value="PLDc"/>
    <property type="match status" value="2"/>
</dbReference>
<keyword evidence="2" id="KW-1185">Reference proteome</keyword>